<dbReference type="GO" id="GO:0005634">
    <property type="term" value="C:nucleus"/>
    <property type="evidence" value="ECO:0007669"/>
    <property type="project" value="UniProtKB-SubCell"/>
</dbReference>
<reference evidence="17" key="1">
    <citation type="submission" date="2020-05" db="UniProtKB">
        <authorList>
            <consortium name="EnsemblMetazoa"/>
        </authorList>
    </citation>
    <scope>IDENTIFICATION</scope>
    <source>
        <strain evidence="17">TTRI</strain>
    </source>
</reference>
<feature type="compositionally biased region" description="Basic residues" evidence="14">
    <location>
        <begin position="630"/>
        <end position="639"/>
    </location>
</feature>
<dbReference type="CDD" id="cd00060">
    <property type="entry name" value="FHA"/>
    <property type="match status" value="1"/>
</dbReference>
<dbReference type="SMART" id="SM00240">
    <property type="entry name" value="FHA"/>
    <property type="match status" value="1"/>
</dbReference>
<dbReference type="Gene3D" id="2.60.200.20">
    <property type="match status" value="1"/>
</dbReference>
<feature type="compositionally biased region" description="Polar residues" evidence="14">
    <location>
        <begin position="717"/>
        <end position="734"/>
    </location>
</feature>
<dbReference type="PROSITE" id="PS50172">
    <property type="entry name" value="BRCT"/>
    <property type="match status" value="2"/>
</dbReference>
<evidence type="ECO:0000259" key="15">
    <source>
        <dbReference type="PROSITE" id="PS50006"/>
    </source>
</evidence>
<dbReference type="SUPFAM" id="SSF49879">
    <property type="entry name" value="SMAD/FHA domain"/>
    <property type="match status" value="1"/>
</dbReference>
<dbReference type="InterPro" id="IPR051579">
    <property type="entry name" value="DDR_Transcriptional_Reg"/>
</dbReference>
<evidence type="ECO:0000256" key="1">
    <source>
        <dbReference type="ARBA" id="ARBA00004123"/>
    </source>
</evidence>
<feature type="domain" description="BRCT" evidence="16">
    <location>
        <begin position="851"/>
        <end position="896"/>
    </location>
</feature>
<dbReference type="GO" id="GO:0005694">
    <property type="term" value="C:chromosome"/>
    <property type="evidence" value="ECO:0007669"/>
    <property type="project" value="UniProtKB-SubCell"/>
</dbReference>
<evidence type="ECO:0000256" key="3">
    <source>
        <dbReference type="ARBA" id="ARBA00015014"/>
    </source>
</evidence>
<keyword evidence="8" id="KW-0832">Ubl conjugation</keyword>
<name>A0A1A9VYR7_GLOAU</name>
<comment type="subcellular location">
    <subcellularLocation>
        <location evidence="2">Chromosome</location>
    </subcellularLocation>
    <subcellularLocation>
        <location evidence="1">Nucleus</location>
    </subcellularLocation>
</comment>
<feature type="compositionally biased region" description="Polar residues" evidence="14">
    <location>
        <begin position="476"/>
        <end position="486"/>
    </location>
</feature>
<feature type="domain" description="BRCT" evidence="16">
    <location>
        <begin position="917"/>
        <end position="1013"/>
    </location>
</feature>
<feature type="compositionally biased region" description="Basic and acidic residues" evidence="14">
    <location>
        <begin position="648"/>
        <end position="664"/>
    </location>
</feature>
<accession>A0A1A9VYR7</accession>
<dbReference type="Proteomes" id="UP000078200">
    <property type="component" value="Unassembled WGS sequence"/>
</dbReference>
<feature type="compositionally biased region" description="Polar residues" evidence="14">
    <location>
        <begin position="676"/>
        <end position="686"/>
    </location>
</feature>
<dbReference type="Pfam" id="PF16589">
    <property type="entry name" value="BRCT_2"/>
    <property type="match status" value="1"/>
</dbReference>
<evidence type="ECO:0000256" key="12">
    <source>
        <dbReference type="ARBA" id="ARBA00023858"/>
    </source>
</evidence>
<feature type="compositionally biased region" description="Polar residues" evidence="14">
    <location>
        <begin position="436"/>
        <end position="447"/>
    </location>
</feature>
<dbReference type="InterPro" id="IPR000253">
    <property type="entry name" value="FHA_dom"/>
</dbReference>
<evidence type="ECO:0000256" key="11">
    <source>
        <dbReference type="ARBA" id="ARBA00023306"/>
    </source>
</evidence>
<feature type="domain" description="FHA" evidence="15">
    <location>
        <begin position="26"/>
        <end position="81"/>
    </location>
</feature>
<feature type="region of interest" description="Disordered" evidence="14">
    <location>
        <begin position="460"/>
        <end position="486"/>
    </location>
</feature>
<evidence type="ECO:0000256" key="6">
    <source>
        <dbReference type="ARBA" id="ARBA00022737"/>
    </source>
</evidence>
<dbReference type="PROSITE" id="PS50006">
    <property type="entry name" value="FHA_DOMAIN"/>
    <property type="match status" value="1"/>
</dbReference>
<evidence type="ECO:0000259" key="16">
    <source>
        <dbReference type="PROSITE" id="PS50172"/>
    </source>
</evidence>
<evidence type="ECO:0000313" key="17">
    <source>
        <dbReference type="EnsemblMetazoa" id="GAUT051968-PA"/>
    </source>
</evidence>
<feature type="region of interest" description="Disordered" evidence="14">
    <location>
        <begin position="555"/>
        <end position="687"/>
    </location>
</feature>
<protein>
    <recommendedName>
        <fullName evidence="3">Mediator of DNA damage checkpoint protein 1</fullName>
    </recommendedName>
    <alternativeName>
        <fullName evidence="13">PAX transactivation activation domain-interacting protein</fullName>
    </alternativeName>
    <alternativeName>
        <fullName evidence="12">PAX-interacting protein 1</fullName>
    </alternativeName>
</protein>
<evidence type="ECO:0000256" key="5">
    <source>
        <dbReference type="ARBA" id="ARBA00022499"/>
    </source>
</evidence>
<dbReference type="InterPro" id="IPR036420">
    <property type="entry name" value="BRCT_dom_sf"/>
</dbReference>
<keyword evidence="11" id="KW-0131">Cell cycle</keyword>
<dbReference type="AlphaFoldDB" id="A0A1A9VYR7"/>
<dbReference type="GO" id="GO:0006974">
    <property type="term" value="P:DNA damage response"/>
    <property type="evidence" value="ECO:0007669"/>
    <property type="project" value="UniProtKB-KW"/>
</dbReference>
<feature type="compositionally biased region" description="Basic and acidic residues" evidence="14">
    <location>
        <begin position="769"/>
        <end position="794"/>
    </location>
</feature>
<dbReference type="STRING" id="7395.A0A1A9VYR7"/>
<dbReference type="InterPro" id="IPR008984">
    <property type="entry name" value="SMAD_FHA_dom_sf"/>
</dbReference>
<organism evidence="17 18">
    <name type="scientific">Glossina austeni</name>
    <name type="common">Savannah tsetse fly</name>
    <dbReference type="NCBI Taxonomy" id="7395"/>
    <lineage>
        <taxon>Eukaryota</taxon>
        <taxon>Metazoa</taxon>
        <taxon>Ecdysozoa</taxon>
        <taxon>Arthropoda</taxon>
        <taxon>Hexapoda</taxon>
        <taxon>Insecta</taxon>
        <taxon>Pterygota</taxon>
        <taxon>Neoptera</taxon>
        <taxon>Endopterygota</taxon>
        <taxon>Diptera</taxon>
        <taxon>Brachycera</taxon>
        <taxon>Muscomorpha</taxon>
        <taxon>Hippoboscoidea</taxon>
        <taxon>Glossinidae</taxon>
        <taxon>Glossina</taxon>
    </lineage>
</organism>
<evidence type="ECO:0000256" key="8">
    <source>
        <dbReference type="ARBA" id="ARBA00022843"/>
    </source>
</evidence>
<feature type="compositionally biased region" description="Basic and acidic residues" evidence="14">
    <location>
        <begin position="752"/>
        <end position="762"/>
    </location>
</feature>
<dbReference type="CDD" id="cd18432">
    <property type="entry name" value="BRCT_PAXIP1_rpt6_like"/>
    <property type="match status" value="1"/>
</dbReference>
<feature type="region of interest" description="Disordered" evidence="14">
    <location>
        <begin position="436"/>
        <end position="455"/>
    </location>
</feature>
<evidence type="ECO:0000256" key="10">
    <source>
        <dbReference type="ARBA" id="ARBA00023242"/>
    </source>
</evidence>
<dbReference type="PANTHER" id="PTHR23196">
    <property type="entry name" value="PAX TRANSCRIPTION ACTIVATION DOMAIN INTERACTING PROTEIN"/>
    <property type="match status" value="1"/>
</dbReference>
<feature type="compositionally biased region" description="Basic and acidic residues" evidence="14">
    <location>
        <begin position="600"/>
        <end position="625"/>
    </location>
</feature>
<dbReference type="SUPFAM" id="SSF52113">
    <property type="entry name" value="BRCT domain"/>
    <property type="match status" value="2"/>
</dbReference>
<dbReference type="Gene3D" id="3.40.50.10190">
    <property type="entry name" value="BRCT domain"/>
    <property type="match status" value="2"/>
</dbReference>
<keyword evidence="5" id="KW-1017">Isopeptide bond</keyword>
<dbReference type="EnsemblMetazoa" id="GAUT051968-RA">
    <property type="protein sequence ID" value="GAUT051968-PA"/>
    <property type="gene ID" value="GAUT051968"/>
</dbReference>
<keyword evidence="6" id="KW-0677">Repeat</keyword>
<evidence type="ECO:0000256" key="13">
    <source>
        <dbReference type="ARBA" id="ARBA00030146"/>
    </source>
</evidence>
<sequence length="1014" mass="114295">MFGETTVATLQLEIESHCYSLEKGRYLIGKESRKGRSANYIQLTDRCLDAKHCLLEIDSNEDVFIVDLESDSGIYLNNKRVDPLTKKRLKPDEDFSLGEQLKAKIKLIGKEESHNGNRSLASLKNASNIKKFTLSPVTGENNAQRIHDVESNNLIGHNDSLPLPETQSKTSTYDVANNISLNNISFNDEEEDFCVPETQEVKATDSDLDDGSFVNKANSVADSIDVDEVTGSQFRICTQEFNDENKMEDSQIIPIIKHNMASQSESGRILTELQSNKEETSQMSPIHLPSAERSQNVAISSGPAFRDETATPDILDFLDLTEMMQEVRNEFNNDNVNNVTGDEQDLVPTQAFPTRSVFKNRPQDQTLGIGKFGRNDPLLALRDKENTYPPSEVRSKSIFTVANETSVHDNPDDVLTEEFLKLPTSRSAAMKTCLNSSLKDKPNTPSTLFKDAETKKTQTSNLCTFKKPRNEYAPRKSNTSTPSNSSICDSDVDLLMCTPQLIKEHINISGVKLQVVTNNDVLSSSVESEENERNSVVKLFKKKPKENKDFDMLLPHVKNSSQRAERSKISHKTARVKQLNREDSAENDSKCIGKGKKGNRNKEISIKSEKEWNNSRSSKELEKSPFSKRNAQKTVKKRGASAATVMREVPKERLTRARTREREPQNSIQVHKVDSESGTSVKSNPITVLPARRSARLKTIDQEQRVSAELSKCAVNMSSNIPEKNRSSSLNSQSKDGDEIDLIPTQPFVRTMETRARSKESHNSTSRSSSKERKLKNELKRKCLDAHSSKDSSKRSKNMSAEGSHIPLTSTSFKRCLQISATMVDKDVFEELMRHSRGLWTVANDPLDSELLIMDKGSRTYKFLLAMAKGIPIVTTEWIKKVNESRDLIPFKNDFFSDPAFERKHKFSVLKSLGKARSKSLFQGFRFFMTSKIRPQPEEIRNIIECAGGCVYNECDKVIEKKGVKIYLVSCSDDKKDWHTLRHRYKNITIVPSEAIMSAIMRQDATLLDKIVLS</sequence>
<keyword evidence="7" id="KW-0227">DNA damage</keyword>
<keyword evidence="4" id="KW-0158">Chromosome</keyword>
<dbReference type="InterPro" id="IPR001357">
    <property type="entry name" value="BRCT_dom"/>
</dbReference>
<evidence type="ECO:0000256" key="9">
    <source>
        <dbReference type="ARBA" id="ARBA00022990"/>
    </source>
</evidence>
<dbReference type="VEuPathDB" id="VectorBase:GAUT051968"/>
<dbReference type="PANTHER" id="PTHR23196:SF1">
    <property type="entry name" value="PAX-INTERACTING PROTEIN 1"/>
    <property type="match status" value="1"/>
</dbReference>
<feature type="compositionally biased region" description="Basic and acidic residues" evidence="14">
    <location>
        <begin position="579"/>
        <end position="591"/>
    </location>
</feature>
<feature type="region of interest" description="Disordered" evidence="14">
    <location>
        <begin position="717"/>
        <end position="805"/>
    </location>
</feature>
<proteinExistence type="predicted"/>
<dbReference type="CDD" id="cd17744">
    <property type="entry name" value="BRCT_MDC1_rpt1"/>
    <property type="match status" value="1"/>
</dbReference>
<keyword evidence="18" id="KW-1185">Reference proteome</keyword>
<evidence type="ECO:0000256" key="4">
    <source>
        <dbReference type="ARBA" id="ARBA00022454"/>
    </source>
</evidence>
<evidence type="ECO:0000313" key="18">
    <source>
        <dbReference type="Proteomes" id="UP000078200"/>
    </source>
</evidence>
<evidence type="ECO:0000256" key="14">
    <source>
        <dbReference type="SAM" id="MobiDB-lite"/>
    </source>
</evidence>
<dbReference type="Pfam" id="PF00498">
    <property type="entry name" value="FHA"/>
    <property type="match status" value="1"/>
</dbReference>
<evidence type="ECO:0000256" key="2">
    <source>
        <dbReference type="ARBA" id="ARBA00004286"/>
    </source>
</evidence>
<evidence type="ECO:0000256" key="7">
    <source>
        <dbReference type="ARBA" id="ARBA00022763"/>
    </source>
</evidence>
<keyword evidence="10" id="KW-0539">Nucleus</keyword>
<keyword evidence="9" id="KW-0007">Acetylation</keyword>